<protein>
    <recommendedName>
        <fullName evidence="5">DUF659 domain-containing protein</fullName>
    </recommendedName>
</protein>
<dbReference type="Proteomes" id="UP000005240">
    <property type="component" value="Unassembled WGS sequence"/>
</dbReference>
<feature type="compositionally biased region" description="Polar residues" evidence="1">
    <location>
        <begin position="35"/>
        <end position="45"/>
    </location>
</feature>
<reference evidence="2" key="2">
    <citation type="submission" date="2016-05" db="EMBL/GenBank/DDBJ databases">
        <title>Comparative analysis highlights variable genome content of wheat rusts and divergence of the mating loci.</title>
        <authorList>
            <person name="Cuomo C.A."/>
            <person name="Bakkeren G."/>
            <person name="Szabo L."/>
            <person name="Khalil H."/>
            <person name="Joly D."/>
            <person name="Goldberg J."/>
            <person name="Young S."/>
            <person name="Zeng Q."/>
            <person name="Fellers J."/>
        </authorList>
    </citation>
    <scope>NUCLEOTIDE SEQUENCE [LARGE SCALE GENOMIC DNA]</scope>
    <source>
        <strain evidence="2">1-1 BBBD Race 1</strain>
    </source>
</reference>
<dbReference type="SUPFAM" id="SSF53098">
    <property type="entry name" value="Ribonuclease H-like"/>
    <property type="match status" value="1"/>
</dbReference>
<dbReference type="PANTHER" id="PTHR46169">
    <property type="entry name" value="DNA REPLICATION-RELATED ELEMENT FACTOR, ISOFORM A"/>
    <property type="match status" value="1"/>
</dbReference>
<dbReference type="VEuPathDB" id="FungiDB:PTTG_26606"/>
<reference evidence="2" key="1">
    <citation type="submission" date="2009-11" db="EMBL/GenBank/DDBJ databases">
        <authorList>
            <consortium name="The Broad Institute Genome Sequencing Platform"/>
            <person name="Ward D."/>
            <person name="Feldgarden M."/>
            <person name="Earl A."/>
            <person name="Young S.K."/>
            <person name="Zeng Q."/>
            <person name="Koehrsen M."/>
            <person name="Alvarado L."/>
            <person name="Berlin A."/>
            <person name="Bochicchio J."/>
            <person name="Borenstein D."/>
            <person name="Chapman S.B."/>
            <person name="Chen Z."/>
            <person name="Engels R."/>
            <person name="Freedman E."/>
            <person name="Gellesch M."/>
            <person name="Goldberg J."/>
            <person name="Griggs A."/>
            <person name="Gujja S."/>
            <person name="Heilman E."/>
            <person name="Heiman D."/>
            <person name="Hepburn T."/>
            <person name="Howarth C."/>
            <person name="Jen D."/>
            <person name="Larson L."/>
            <person name="Lewis B."/>
            <person name="Mehta T."/>
            <person name="Park D."/>
            <person name="Pearson M."/>
            <person name="Roberts A."/>
            <person name="Saif S."/>
            <person name="Shea T."/>
            <person name="Shenoy N."/>
            <person name="Sisk P."/>
            <person name="Stolte C."/>
            <person name="Sykes S."/>
            <person name="Thomson T."/>
            <person name="Walk T."/>
            <person name="White J."/>
            <person name="Yandava C."/>
            <person name="Izard J."/>
            <person name="Baranova O.V."/>
            <person name="Blanton J.M."/>
            <person name="Tanner A.C."/>
            <person name="Dewhirst F.E."/>
            <person name="Haas B."/>
            <person name="Nusbaum C."/>
            <person name="Birren B."/>
        </authorList>
    </citation>
    <scope>NUCLEOTIDE SEQUENCE [LARGE SCALE GENOMIC DNA]</scope>
    <source>
        <strain evidence="2">1-1 BBBD Race 1</strain>
    </source>
</reference>
<keyword evidence="4" id="KW-1185">Reference proteome</keyword>
<dbReference type="AlphaFoldDB" id="A0A180GRZ9"/>
<dbReference type="InterPro" id="IPR012337">
    <property type="entry name" value="RNaseH-like_sf"/>
</dbReference>
<evidence type="ECO:0000313" key="2">
    <source>
        <dbReference type="EMBL" id="OAV95607.1"/>
    </source>
</evidence>
<sequence length="506" mass="57461">MTRTRKRHQSWQESEEHTDCPLVDSNNKQEDVDSATPSNTQSGTETTDEQRLEHAEKLASNQVSSAYASYESPTLSDQLDKFQCWMIAWKCKTCAKNINCPAYDSSCSNLLTHAGQCLRKHQKPSNNQTLASVLQRCALWCAEGANPFSALEEPSFKRLIHPTILKHLPTQKKVSKAIHILYSCVQENLCEELRVHEGALYLGVDAWQTPNGFDIVGAVVYRLLDNGAGTVELDAMPLDFVQLQERHTGEYLARMVEYIICGIVSENAANNGTMIAELEKLDWKRFKGEPQWIRCFAHILNLIVKVVLWPFARNKKGTPGDTEDKGYDEEEDLKDLIEGFDDEEEQSESEDEEVPTNLPEACDVELAVEDKITLADIEDLEDKKDDDVYTSDSCRRSLAKFCAIATKLRKSPNSKAKFTEHCQGNQCKKPHNVERDVPTRWNSTYLQLLSIVRCEKAIIMWQRDKRFGTARNFHVNQEDFELAADLVQVLKPFYDITLQISTQGSA</sequence>
<proteinExistence type="predicted"/>
<gene>
    <name evidence="2" type="ORF">PTTG_26606</name>
</gene>
<dbReference type="OrthoDB" id="2748837at2759"/>
<evidence type="ECO:0000313" key="3">
    <source>
        <dbReference type="EnsemblFungi" id="PTTG_26606-t43_1-p1"/>
    </source>
</evidence>
<evidence type="ECO:0008006" key="5">
    <source>
        <dbReference type="Google" id="ProtNLM"/>
    </source>
</evidence>
<reference evidence="3 4" key="3">
    <citation type="journal article" date="2017" name="G3 (Bethesda)">
        <title>Comparative analysis highlights variable genome content of wheat rusts and divergence of the mating loci.</title>
        <authorList>
            <person name="Cuomo C.A."/>
            <person name="Bakkeren G."/>
            <person name="Khalil H.B."/>
            <person name="Panwar V."/>
            <person name="Joly D."/>
            <person name="Linning R."/>
            <person name="Sakthikumar S."/>
            <person name="Song X."/>
            <person name="Adiconis X."/>
            <person name="Fan L."/>
            <person name="Goldberg J.M."/>
            <person name="Levin J.Z."/>
            <person name="Young S."/>
            <person name="Zeng Q."/>
            <person name="Anikster Y."/>
            <person name="Bruce M."/>
            <person name="Wang M."/>
            <person name="Yin C."/>
            <person name="McCallum B."/>
            <person name="Szabo L.J."/>
            <person name="Hulbert S."/>
            <person name="Chen X."/>
            <person name="Fellers J.P."/>
        </authorList>
    </citation>
    <scope>NUCLEOTIDE SEQUENCE</scope>
    <source>
        <strain evidence="3">isolate 1-1 / race 1 (BBBD)</strain>
        <strain evidence="4">Isolate 1-1 / race 1 (BBBD)</strain>
    </source>
</reference>
<dbReference type="GO" id="GO:0006357">
    <property type="term" value="P:regulation of transcription by RNA polymerase II"/>
    <property type="evidence" value="ECO:0007669"/>
    <property type="project" value="TreeGrafter"/>
</dbReference>
<evidence type="ECO:0000256" key="1">
    <source>
        <dbReference type="SAM" id="MobiDB-lite"/>
    </source>
</evidence>
<organism evidence="2">
    <name type="scientific">Puccinia triticina (isolate 1-1 / race 1 (BBBD))</name>
    <name type="common">Brown leaf rust fungus</name>
    <dbReference type="NCBI Taxonomy" id="630390"/>
    <lineage>
        <taxon>Eukaryota</taxon>
        <taxon>Fungi</taxon>
        <taxon>Dikarya</taxon>
        <taxon>Basidiomycota</taxon>
        <taxon>Pucciniomycotina</taxon>
        <taxon>Pucciniomycetes</taxon>
        <taxon>Pucciniales</taxon>
        <taxon>Pucciniaceae</taxon>
        <taxon>Puccinia</taxon>
    </lineage>
</organism>
<dbReference type="InterPro" id="IPR052717">
    <property type="entry name" value="Vacuolar_transposase_reg"/>
</dbReference>
<dbReference type="PANTHER" id="PTHR46169:SF15">
    <property type="entry name" value="INNER CENTROMERE PROTEIN A-LIKE ISOFORM X1-RELATED"/>
    <property type="match status" value="1"/>
</dbReference>
<dbReference type="EMBL" id="ADAS02000027">
    <property type="protein sequence ID" value="OAV95607.1"/>
    <property type="molecule type" value="Genomic_DNA"/>
</dbReference>
<evidence type="ECO:0000313" key="4">
    <source>
        <dbReference type="Proteomes" id="UP000005240"/>
    </source>
</evidence>
<name>A0A180GRZ9_PUCT1</name>
<feature type="region of interest" description="Disordered" evidence="1">
    <location>
        <begin position="1"/>
        <end position="50"/>
    </location>
</feature>
<dbReference type="EnsemblFungi" id="PTTG_26606-t43_1">
    <property type="protein sequence ID" value="PTTG_26606-t43_1-p1"/>
    <property type="gene ID" value="PTTG_26606"/>
</dbReference>
<dbReference type="GO" id="GO:0005634">
    <property type="term" value="C:nucleus"/>
    <property type="evidence" value="ECO:0007669"/>
    <property type="project" value="TreeGrafter"/>
</dbReference>
<accession>A0A180GRZ9</accession>
<reference evidence="3" key="4">
    <citation type="submission" date="2025-05" db="UniProtKB">
        <authorList>
            <consortium name="EnsemblFungi"/>
        </authorList>
    </citation>
    <scope>IDENTIFICATION</scope>
    <source>
        <strain evidence="3">isolate 1-1 / race 1 (BBBD)</strain>
    </source>
</reference>